<evidence type="ECO:0000313" key="10">
    <source>
        <dbReference type="EMBL" id="CAL4768618.1"/>
    </source>
</evidence>
<dbReference type="OrthoDB" id="430732at2759"/>
<dbReference type="EMBL" id="CAMXCT010000624">
    <property type="protein sequence ID" value="CAI3981306.1"/>
    <property type="molecule type" value="Genomic_DNA"/>
</dbReference>
<evidence type="ECO:0000256" key="5">
    <source>
        <dbReference type="PROSITE-ProRule" id="PRU00723"/>
    </source>
</evidence>
<dbReference type="EMBL" id="CAMXCT030000624">
    <property type="protein sequence ID" value="CAL4768618.1"/>
    <property type="molecule type" value="Genomic_DNA"/>
</dbReference>
<evidence type="ECO:0000256" key="2">
    <source>
        <dbReference type="ARBA" id="ARBA00022737"/>
    </source>
</evidence>
<gene>
    <name evidence="8" type="ORF">C1SCF055_LOCUS9108</name>
</gene>
<protein>
    <submittedName>
        <fullName evidence="10">Cleavage and polyadenylation specificity factor subunit 4-like protein</fullName>
    </submittedName>
</protein>
<evidence type="ECO:0000313" key="8">
    <source>
        <dbReference type="EMBL" id="CAI3981306.1"/>
    </source>
</evidence>
<feature type="zinc finger region" description="C3H1-type" evidence="5">
    <location>
        <begin position="57"/>
        <end position="84"/>
    </location>
</feature>
<comment type="caution">
    <text evidence="8">The sequence shown here is derived from an EMBL/GenBank/DDBJ whole genome shotgun (WGS) entry which is preliminary data.</text>
</comment>
<dbReference type="InterPro" id="IPR036855">
    <property type="entry name" value="Znf_CCCH_sf"/>
</dbReference>
<dbReference type="GO" id="GO:0008270">
    <property type="term" value="F:zinc ion binding"/>
    <property type="evidence" value="ECO:0007669"/>
    <property type="project" value="UniProtKB-KW"/>
</dbReference>
<reference evidence="9" key="2">
    <citation type="submission" date="2024-04" db="EMBL/GenBank/DDBJ databases">
        <authorList>
            <person name="Chen Y."/>
            <person name="Shah S."/>
            <person name="Dougan E. K."/>
            <person name="Thang M."/>
            <person name="Chan C."/>
        </authorList>
    </citation>
    <scope>NUCLEOTIDE SEQUENCE [LARGE SCALE GENOMIC DNA]</scope>
</reference>
<dbReference type="AlphaFoldDB" id="A0A9P1FMG7"/>
<feature type="domain" description="C3H1-type" evidence="7">
    <location>
        <begin position="57"/>
        <end position="84"/>
    </location>
</feature>
<feature type="domain" description="C3H1-type" evidence="7">
    <location>
        <begin position="92"/>
        <end position="119"/>
    </location>
</feature>
<evidence type="ECO:0000313" key="9">
    <source>
        <dbReference type="EMBL" id="CAL1134681.1"/>
    </source>
</evidence>
<dbReference type="Gene3D" id="3.30.1370.210">
    <property type="match status" value="1"/>
</dbReference>
<feature type="compositionally biased region" description="Basic and acidic residues" evidence="6">
    <location>
        <begin position="136"/>
        <end position="169"/>
    </location>
</feature>
<dbReference type="PANTHER" id="PTHR12547">
    <property type="entry name" value="CCCH ZINC FINGER/TIS11-RELATED"/>
    <property type="match status" value="1"/>
</dbReference>
<dbReference type="SUPFAM" id="SSF90229">
    <property type="entry name" value="CCCH zinc finger"/>
    <property type="match status" value="2"/>
</dbReference>
<dbReference type="SMART" id="SM00356">
    <property type="entry name" value="ZnF_C3H1"/>
    <property type="match status" value="3"/>
</dbReference>
<feature type="region of interest" description="Disordered" evidence="6">
    <location>
        <begin position="134"/>
        <end position="182"/>
    </location>
</feature>
<dbReference type="InterPro" id="IPR045877">
    <property type="entry name" value="ZFP36-like"/>
</dbReference>
<keyword evidence="11" id="KW-1185">Reference proteome</keyword>
<evidence type="ECO:0000256" key="6">
    <source>
        <dbReference type="SAM" id="MobiDB-lite"/>
    </source>
</evidence>
<dbReference type="PROSITE" id="PS50103">
    <property type="entry name" value="ZF_C3H1"/>
    <property type="match status" value="3"/>
</dbReference>
<dbReference type="Pfam" id="PF00642">
    <property type="entry name" value="zf-CCCH"/>
    <property type="match status" value="3"/>
</dbReference>
<feature type="non-terminal residue" evidence="8">
    <location>
        <position position="1"/>
    </location>
</feature>
<evidence type="ECO:0000256" key="3">
    <source>
        <dbReference type="ARBA" id="ARBA00022771"/>
    </source>
</evidence>
<name>A0A9P1FMG7_9DINO</name>
<evidence type="ECO:0000256" key="1">
    <source>
        <dbReference type="ARBA" id="ARBA00022723"/>
    </source>
</evidence>
<organism evidence="8">
    <name type="scientific">Cladocopium goreaui</name>
    <dbReference type="NCBI Taxonomy" id="2562237"/>
    <lineage>
        <taxon>Eukaryota</taxon>
        <taxon>Sar</taxon>
        <taxon>Alveolata</taxon>
        <taxon>Dinophyceae</taxon>
        <taxon>Suessiales</taxon>
        <taxon>Symbiodiniaceae</taxon>
        <taxon>Cladocopium</taxon>
    </lineage>
</organism>
<evidence type="ECO:0000259" key="7">
    <source>
        <dbReference type="PROSITE" id="PS50103"/>
    </source>
</evidence>
<keyword evidence="2" id="KW-0677">Repeat</keyword>
<dbReference type="Gene3D" id="4.10.1000.10">
    <property type="entry name" value="Zinc finger, CCCH-type"/>
    <property type="match status" value="1"/>
</dbReference>
<keyword evidence="1 5" id="KW-0479">Metal-binding</keyword>
<sequence>ASGRLGEVIQLLLGVPNRPEPQESLLIPRYHLKGACQFGANCSFAHSCAELQATPDLRKTRLCANFFEGGGCTDAECTFAHSEDDLRSTDMFYKKTLCIWNEKGKCRNGDQCRFAHGLGELRLNQKPVEQISVAPQEKRREAEKSGTRAVRAAEKSESVKEVKAEKDALNVDGDMGRQVSDTSQVTTASAGLRESVVTTDFLQC</sequence>
<feature type="domain" description="C3H1-type" evidence="7">
    <location>
        <begin position="22"/>
        <end position="49"/>
    </location>
</feature>
<evidence type="ECO:0000256" key="4">
    <source>
        <dbReference type="ARBA" id="ARBA00022833"/>
    </source>
</evidence>
<feature type="zinc finger region" description="C3H1-type" evidence="5">
    <location>
        <begin position="92"/>
        <end position="119"/>
    </location>
</feature>
<proteinExistence type="predicted"/>
<reference evidence="8" key="1">
    <citation type="submission" date="2022-10" db="EMBL/GenBank/DDBJ databases">
        <authorList>
            <person name="Chen Y."/>
            <person name="Dougan E. K."/>
            <person name="Chan C."/>
            <person name="Rhodes N."/>
            <person name="Thang M."/>
        </authorList>
    </citation>
    <scope>NUCLEOTIDE SEQUENCE</scope>
</reference>
<keyword evidence="3 5" id="KW-0863">Zinc-finger</keyword>
<accession>A0A9P1FMG7</accession>
<evidence type="ECO:0000313" key="11">
    <source>
        <dbReference type="Proteomes" id="UP001152797"/>
    </source>
</evidence>
<dbReference type="Proteomes" id="UP001152797">
    <property type="component" value="Unassembled WGS sequence"/>
</dbReference>
<feature type="zinc finger region" description="C3H1-type" evidence="5">
    <location>
        <begin position="22"/>
        <end position="49"/>
    </location>
</feature>
<dbReference type="EMBL" id="CAMXCT020000624">
    <property type="protein sequence ID" value="CAL1134681.1"/>
    <property type="molecule type" value="Genomic_DNA"/>
</dbReference>
<keyword evidence="4 5" id="KW-0862">Zinc</keyword>
<dbReference type="GO" id="GO:0003729">
    <property type="term" value="F:mRNA binding"/>
    <property type="evidence" value="ECO:0007669"/>
    <property type="project" value="InterPro"/>
</dbReference>
<dbReference type="PANTHER" id="PTHR12547:SF18">
    <property type="entry name" value="PROTEIN TIS11"/>
    <property type="match status" value="1"/>
</dbReference>
<dbReference type="InterPro" id="IPR000571">
    <property type="entry name" value="Znf_CCCH"/>
</dbReference>